<dbReference type="RefSeq" id="WP_044417147.1">
    <property type="nucleotide sequence ID" value="NZ_CP041070.1"/>
</dbReference>
<sequence length="108" mass="12469">MSQEKVEVRKLPKKSIIIIIIMSIIIVAGFMFEVFMQKLKMEEVLADLGHKNISGIKVVNKMNVEDEVTKVRSTVYKVVFYDKDLQKKCIGFINRSNHGKYSKDVDCK</sequence>
<dbReference type="Proteomes" id="UP000290191">
    <property type="component" value="Unassembled WGS sequence"/>
</dbReference>
<evidence type="ECO:0000313" key="2">
    <source>
        <dbReference type="EMBL" id="RXJ63118.1"/>
    </source>
</evidence>
<organism evidence="2 3">
    <name type="scientific">Halarcobacter anaerophilus</name>
    <dbReference type="NCBI Taxonomy" id="877500"/>
    <lineage>
        <taxon>Bacteria</taxon>
        <taxon>Pseudomonadati</taxon>
        <taxon>Campylobacterota</taxon>
        <taxon>Epsilonproteobacteria</taxon>
        <taxon>Campylobacterales</taxon>
        <taxon>Arcobacteraceae</taxon>
        <taxon>Halarcobacter</taxon>
    </lineage>
</organism>
<keyword evidence="3" id="KW-1185">Reference proteome</keyword>
<name>A0A4V1LQ15_9BACT</name>
<evidence type="ECO:0000313" key="3">
    <source>
        <dbReference type="Proteomes" id="UP000290191"/>
    </source>
</evidence>
<dbReference type="AlphaFoldDB" id="A0A4V1LQ15"/>
<keyword evidence="1" id="KW-1133">Transmembrane helix</keyword>
<keyword evidence="1" id="KW-0472">Membrane</keyword>
<protein>
    <submittedName>
        <fullName evidence="2">Uncharacterized protein</fullName>
    </submittedName>
</protein>
<comment type="caution">
    <text evidence="2">The sequence shown here is derived from an EMBL/GenBank/DDBJ whole genome shotgun (WGS) entry which is preliminary data.</text>
</comment>
<feature type="transmembrane region" description="Helical" evidence="1">
    <location>
        <begin position="15"/>
        <end position="35"/>
    </location>
</feature>
<accession>A0A4V1LQ15</accession>
<dbReference type="OrthoDB" id="5365719at2"/>
<proteinExistence type="predicted"/>
<dbReference type="STRING" id="877500.GCA_000935065_01624"/>
<dbReference type="EMBL" id="PDKO01000005">
    <property type="protein sequence ID" value="RXJ63118.1"/>
    <property type="molecule type" value="Genomic_DNA"/>
</dbReference>
<evidence type="ECO:0000256" key="1">
    <source>
        <dbReference type="SAM" id="Phobius"/>
    </source>
</evidence>
<reference evidence="2 3" key="1">
    <citation type="submission" date="2017-10" db="EMBL/GenBank/DDBJ databases">
        <title>Genomics of the genus Arcobacter.</title>
        <authorList>
            <person name="Perez-Cataluna A."/>
            <person name="Figueras M.J."/>
        </authorList>
    </citation>
    <scope>NUCLEOTIDE SEQUENCE [LARGE SCALE GENOMIC DNA]</scope>
    <source>
        <strain evidence="2 3">DSM 24636</strain>
    </source>
</reference>
<gene>
    <name evidence="2" type="ORF">CRV06_07605</name>
</gene>
<keyword evidence="1" id="KW-0812">Transmembrane</keyword>